<dbReference type="RefSeq" id="YP_009121807.1">
    <property type="nucleotide sequence ID" value="NC_026511.1"/>
</dbReference>
<protein>
    <submittedName>
        <fullName evidence="2">ORF022</fullName>
    </submittedName>
</protein>
<reference evidence="2 3" key="1">
    <citation type="journal article" date="2015" name="Viruses">
        <title>The complete sequence of the first Spodoptera frugiperda Betabaculovirus genome: a natural multiple recombinant virus.</title>
        <authorList>
            <person name="Cuartas P.E."/>
            <person name="Barrera G.P."/>
            <person name="Belaich M.N."/>
            <person name="Barreto E."/>
            <person name="Ghiringhelli P.D."/>
            <person name="Villamizar L.F."/>
        </authorList>
    </citation>
    <scope>NUCLEOTIDE SEQUENCE [LARGE SCALE GENOMIC DNA]</scope>
    <source>
        <strain evidence="2">VG008</strain>
    </source>
</reference>
<dbReference type="EMBL" id="KM371112">
    <property type="protein sequence ID" value="AJK91683.1"/>
    <property type="molecule type" value="Genomic_DNA"/>
</dbReference>
<evidence type="ECO:0000256" key="1">
    <source>
        <dbReference type="SAM" id="MobiDB-lite"/>
    </source>
</evidence>
<dbReference type="GeneID" id="23632024"/>
<name>A0A0C5AUT3_9BBAC</name>
<evidence type="ECO:0000313" key="2">
    <source>
        <dbReference type="EMBL" id="AJK91683.1"/>
    </source>
</evidence>
<feature type="compositionally biased region" description="Pro residues" evidence="1">
    <location>
        <begin position="26"/>
        <end position="40"/>
    </location>
</feature>
<proteinExistence type="predicted"/>
<sequence>METFMEDDPTNYMLVPSDKTTAEKSPSPPPSPQSSPPSPQQPSSSSQQQSPHRSRSPSPDDDEVVPKKRVKFASDDEEEVIEDAKQVVETCLEEEEEEDDEERPPKSATNKKGKAFFIDDICERLGSAQDALFNNDYETVKAHIDYLARKCEGRTTLRKRDSHKRNTNTIYLHVYFNKRSVTVYNNSFQRPKRINGMVDYKSIKCGNTHKKEGFAIVKALKLAIAKYTYKCNLIPKNYLSVYDNKLEKCAKLVDQFIEDHNYKVVNENRTWLRDVNSMQDRKLYTDSSDENNNDV</sequence>
<accession>A0A0C5AUT3</accession>
<evidence type="ECO:0000313" key="3">
    <source>
        <dbReference type="Proteomes" id="UP000201335"/>
    </source>
</evidence>
<feature type="compositionally biased region" description="Acidic residues" evidence="1">
    <location>
        <begin position="91"/>
        <end position="102"/>
    </location>
</feature>
<keyword evidence="3" id="KW-1185">Reference proteome</keyword>
<organism evidence="2 3">
    <name type="scientific">Spodoptera frugiperda granulovirus</name>
    <dbReference type="NCBI Taxonomy" id="307454"/>
    <lineage>
        <taxon>Viruses</taxon>
        <taxon>Viruses incertae sedis</taxon>
        <taxon>Naldaviricetes</taxon>
        <taxon>Lefavirales</taxon>
        <taxon>Baculoviridae</taxon>
        <taxon>Betabaculovirus</taxon>
        <taxon>Betabaculovirus spofrugiperdae</taxon>
    </lineage>
</organism>
<feature type="region of interest" description="Disordered" evidence="1">
    <location>
        <begin position="1"/>
        <end position="111"/>
    </location>
</feature>
<dbReference type="Proteomes" id="UP000201335">
    <property type="component" value="Segment"/>
</dbReference>
<feature type="compositionally biased region" description="Low complexity" evidence="1">
    <location>
        <begin position="41"/>
        <end position="51"/>
    </location>
</feature>
<dbReference type="KEGG" id="vg:23632024"/>